<keyword evidence="8" id="KW-0811">Translocation</keyword>
<protein>
    <submittedName>
        <fullName evidence="11">Preprotein translocase subunit YajC</fullName>
    </submittedName>
</protein>
<comment type="similarity">
    <text evidence="2">Belongs to the YajC family.</text>
</comment>
<keyword evidence="7 10" id="KW-1133">Transmembrane helix</keyword>
<accession>A0A9D1WSS1</accession>
<keyword evidence="6" id="KW-0653">Protein transport</keyword>
<gene>
    <name evidence="11" type="primary">yajC</name>
    <name evidence="11" type="ORF">H9736_09205</name>
</gene>
<dbReference type="Pfam" id="PF02699">
    <property type="entry name" value="YajC"/>
    <property type="match status" value="1"/>
</dbReference>
<reference evidence="11" key="1">
    <citation type="journal article" date="2021" name="PeerJ">
        <title>Extensive microbial diversity within the chicken gut microbiome revealed by metagenomics and culture.</title>
        <authorList>
            <person name="Gilroy R."/>
            <person name="Ravi A."/>
            <person name="Getino M."/>
            <person name="Pursley I."/>
            <person name="Horton D.L."/>
            <person name="Alikhan N.F."/>
            <person name="Baker D."/>
            <person name="Gharbi K."/>
            <person name="Hall N."/>
            <person name="Watson M."/>
            <person name="Adriaenssens E.M."/>
            <person name="Foster-Nyarko E."/>
            <person name="Jarju S."/>
            <person name="Secka A."/>
            <person name="Antonio M."/>
            <person name="Oren A."/>
            <person name="Chaudhuri R.R."/>
            <person name="La Ragione R."/>
            <person name="Hildebrand F."/>
            <person name="Pallen M.J."/>
        </authorList>
    </citation>
    <scope>NUCLEOTIDE SEQUENCE</scope>
    <source>
        <strain evidence="11">CHK188-5543</strain>
    </source>
</reference>
<dbReference type="PANTHER" id="PTHR33909:SF1">
    <property type="entry name" value="SEC TRANSLOCON ACCESSORY COMPLEX SUBUNIT YAJC"/>
    <property type="match status" value="1"/>
</dbReference>
<keyword evidence="5 10" id="KW-0812">Transmembrane</keyword>
<dbReference type="NCBIfam" id="TIGR00739">
    <property type="entry name" value="yajC"/>
    <property type="match status" value="1"/>
</dbReference>
<evidence type="ECO:0000256" key="6">
    <source>
        <dbReference type="ARBA" id="ARBA00022927"/>
    </source>
</evidence>
<reference evidence="11" key="2">
    <citation type="submission" date="2021-04" db="EMBL/GenBank/DDBJ databases">
        <authorList>
            <person name="Gilroy R."/>
        </authorList>
    </citation>
    <scope>NUCLEOTIDE SEQUENCE</scope>
    <source>
        <strain evidence="11">CHK188-5543</strain>
    </source>
</reference>
<dbReference type="PRINTS" id="PR01853">
    <property type="entry name" value="YAJCTRNLCASE"/>
</dbReference>
<keyword evidence="9 10" id="KW-0472">Membrane</keyword>
<evidence type="ECO:0000256" key="4">
    <source>
        <dbReference type="ARBA" id="ARBA00022475"/>
    </source>
</evidence>
<dbReference type="InterPro" id="IPR003849">
    <property type="entry name" value="Preprotein_translocase_YajC"/>
</dbReference>
<organism evidence="11 12">
    <name type="scientific">Candidatus Anaerotruncus excrementipullorum</name>
    <dbReference type="NCBI Taxonomy" id="2838465"/>
    <lineage>
        <taxon>Bacteria</taxon>
        <taxon>Bacillati</taxon>
        <taxon>Bacillota</taxon>
        <taxon>Clostridia</taxon>
        <taxon>Eubacteriales</taxon>
        <taxon>Oscillospiraceae</taxon>
        <taxon>Anaerotruncus</taxon>
    </lineage>
</organism>
<evidence type="ECO:0000256" key="3">
    <source>
        <dbReference type="ARBA" id="ARBA00022448"/>
    </source>
</evidence>
<dbReference type="GO" id="GO:0015031">
    <property type="term" value="P:protein transport"/>
    <property type="evidence" value="ECO:0007669"/>
    <property type="project" value="UniProtKB-KW"/>
</dbReference>
<dbReference type="PANTHER" id="PTHR33909">
    <property type="entry name" value="SEC TRANSLOCON ACCESSORY COMPLEX SUBUNIT YAJC"/>
    <property type="match status" value="1"/>
</dbReference>
<keyword evidence="3" id="KW-0813">Transport</keyword>
<dbReference type="Proteomes" id="UP000886800">
    <property type="component" value="Unassembled WGS sequence"/>
</dbReference>
<proteinExistence type="inferred from homology"/>
<dbReference type="GO" id="GO:0005886">
    <property type="term" value="C:plasma membrane"/>
    <property type="evidence" value="ECO:0007669"/>
    <property type="project" value="UniProtKB-SubCell"/>
</dbReference>
<sequence>MEGAATTGFGSSILMIVIIFVVFYFLLIRPQKKQEKKTQQMRASLEVGDEIVTIGGIIGTVVVAKDDYLVIETGSDRSKVRITRWAVQTNNTPHEVPAAETGKKSKK</sequence>
<dbReference type="AlphaFoldDB" id="A0A9D1WSS1"/>
<comment type="subcellular location">
    <subcellularLocation>
        <location evidence="1">Cell membrane</location>
        <topology evidence="1">Single-pass membrane protein</topology>
    </subcellularLocation>
</comment>
<name>A0A9D1WSS1_9FIRM</name>
<evidence type="ECO:0000256" key="2">
    <source>
        <dbReference type="ARBA" id="ARBA00006742"/>
    </source>
</evidence>
<dbReference type="SMART" id="SM01323">
    <property type="entry name" value="YajC"/>
    <property type="match status" value="1"/>
</dbReference>
<evidence type="ECO:0000256" key="9">
    <source>
        <dbReference type="ARBA" id="ARBA00023136"/>
    </source>
</evidence>
<evidence type="ECO:0000256" key="5">
    <source>
        <dbReference type="ARBA" id="ARBA00022692"/>
    </source>
</evidence>
<evidence type="ECO:0000256" key="7">
    <source>
        <dbReference type="ARBA" id="ARBA00022989"/>
    </source>
</evidence>
<keyword evidence="4" id="KW-1003">Cell membrane</keyword>
<dbReference type="EMBL" id="DXES01000193">
    <property type="protein sequence ID" value="HIX66411.1"/>
    <property type="molecule type" value="Genomic_DNA"/>
</dbReference>
<evidence type="ECO:0000313" key="11">
    <source>
        <dbReference type="EMBL" id="HIX66411.1"/>
    </source>
</evidence>
<feature type="transmembrane region" description="Helical" evidence="10">
    <location>
        <begin position="6"/>
        <end position="27"/>
    </location>
</feature>
<evidence type="ECO:0000256" key="8">
    <source>
        <dbReference type="ARBA" id="ARBA00023010"/>
    </source>
</evidence>
<evidence type="ECO:0000256" key="10">
    <source>
        <dbReference type="SAM" id="Phobius"/>
    </source>
</evidence>
<evidence type="ECO:0000256" key="1">
    <source>
        <dbReference type="ARBA" id="ARBA00004162"/>
    </source>
</evidence>
<evidence type="ECO:0000313" key="12">
    <source>
        <dbReference type="Proteomes" id="UP000886800"/>
    </source>
</evidence>
<comment type="caution">
    <text evidence="11">The sequence shown here is derived from an EMBL/GenBank/DDBJ whole genome shotgun (WGS) entry which is preliminary data.</text>
</comment>